<evidence type="ECO:0000313" key="3">
    <source>
        <dbReference type="EMBL" id="PPA73953.1"/>
    </source>
</evidence>
<comment type="caution">
    <text evidence="3">The sequence shown here is derived from an EMBL/GenBank/DDBJ whole genome shotgun (WGS) entry which is preliminary data.</text>
</comment>
<dbReference type="PANTHER" id="PTHR48081">
    <property type="entry name" value="AB HYDROLASE SUPERFAMILY PROTEIN C4A8.06C"/>
    <property type="match status" value="1"/>
</dbReference>
<dbReference type="PROSITE" id="PS51257">
    <property type="entry name" value="PROKAR_LIPOPROTEIN"/>
    <property type="match status" value="1"/>
</dbReference>
<dbReference type="OrthoDB" id="9771666at2"/>
<feature type="domain" description="BD-FAE-like" evidence="2">
    <location>
        <begin position="57"/>
        <end position="234"/>
    </location>
</feature>
<proteinExistence type="predicted"/>
<keyword evidence="1" id="KW-0378">Hydrolase</keyword>
<dbReference type="GO" id="GO:0016787">
    <property type="term" value="F:hydrolase activity"/>
    <property type="evidence" value="ECO:0007669"/>
    <property type="project" value="UniProtKB-KW"/>
</dbReference>
<protein>
    <submittedName>
        <fullName evidence="3">Esterase</fullName>
    </submittedName>
</protein>
<dbReference type="AlphaFoldDB" id="A0A2S5GM75"/>
<dbReference type="Gene3D" id="3.40.50.1820">
    <property type="entry name" value="alpha/beta hydrolase"/>
    <property type="match status" value="1"/>
</dbReference>
<dbReference type="InterPro" id="IPR050300">
    <property type="entry name" value="GDXG_lipolytic_enzyme"/>
</dbReference>
<dbReference type="PANTHER" id="PTHR48081:SF9">
    <property type="entry name" value="CARBOXYLESTERASE"/>
    <property type="match status" value="1"/>
</dbReference>
<dbReference type="RefSeq" id="WP_104145088.1">
    <property type="nucleotide sequence ID" value="NZ_PREU01000012.1"/>
</dbReference>
<dbReference type="Pfam" id="PF20434">
    <property type="entry name" value="BD-FAE"/>
    <property type="match status" value="1"/>
</dbReference>
<accession>A0A2S5GM75</accession>
<dbReference type="SUPFAM" id="SSF53474">
    <property type="entry name" value="alpha/beta-Hydrolases"/>
    <property type="match status" value="1"/>
</dbReference>
<evidence type="ECO:0000259" key="2">
    <source>
        <dbReference type="Pfam" id="PF20434"/>
    </source>
</evidence>
<gene>
    <name evidence="3" type="ORF">C4E15_23380</name>
</gene>
<evidence type="ECO:0000256" key="1">
    <source>
        <dbReference type="ARBA" id="ARBA00022801"/>
    </source>
</evidence>
<dbReference type="InterPro" id="IPR049492">
    <property type="entry name" value="BD-FAE-like_dom"/>
</dbReference>
<dbReference type="InterPro" id="IPR029058">
    <property type="entry name" value="AB_hydrolase_fold"/>
</dbReference>
<name>A0A2S5GM75_9BURK</name>
<reference evidence="3 4" key="1">
    <citation type="submission" date="2018-02" db="EMBL/GenBank/DDBJ databases">
        <title>Draft Genome of Achromobacter spanius stain 6.</title>
        <authorList>
            <person name="Gunasekera T.S."/>
            <person name="Radwan O."/>
            <person name="Ruiz O.N."/>
        </authorList>
    </citation>
    <scope>NUCLEOTIDE SEQUENCE [LARGE SCALE GENOMIC DNA]</scope>
    <source>
        <strain evidence="3 4">6</strain>
    </source>
</reference>
<evidence type="ECO:0000313" key="4">
    <source>
        <dbReference type="Proteomes" id="UP000239990"/>
    </source>
</evidence>
<organism evidence="3 4">
    <name type="scientific">Achromobacter spanius</name>
    <dbReference type="NCBI Taxonomy" id="217203"/>
    <lineage>
        <taxon>Bacteria</taxon>
        <taxon>Pseudomonadati</taxon>
        <taxon>Pseudomonadota</taxon>
        <taxon>Betaproteobacteria</taxon>
        <taxon>Burkholderiales</taxon>
        <taxon>Alcaligenaceae</taxon>
        <taxon>Achromobacter</taxon>
    </lineage>
</organism>
<dbReference type="Proteomes" id="UP000239990">
    <property type="component" value="Unassembled WGS sequence"/>
</dbReference>
<dbReference type="EMBL" id="PREU01000012">
    <property type="protein sequence ID" value="PPA73953.1"/>
    <property type="molecule type" value="Genomic_DNA"/>
</dbReference>
<sequence>MRSVPVASLLALLLAGLLILGLTACSPLTVLNGAVPDNASRIVTDVAYGDDPRQRVDIYAPPGVRNPPVVVFFYGGSWRNGSRADYKFVGDALASRGILAVIADYRLYPDAAYPDFLDDCARAVAWTLRHVADYGGDPARVFVAGHSAGGYNAAMIALDPRWLQRQGASPSMLRGWIGMAGPYDFLPIVAASLKPVFHFPGTPPDSQPITHVTAHAPPTLLMAGMADTTVDPHRNTEGLAAALQAAHVPVTLVRYDGLGHALLAGALARPLRWRAPVLDDLAGFVLDASGGPLRADP</sequence>